<proteinExistence type="predicted"/>
<feature type="compositionally biased region" description="Polar residues" evidence="1">
    <location>
        <begin position="149"/>
        <end position="159"/>
    </location>
</feature>
<feature type="region of interest" description="Disordered" evidence="1">
    <location>
        <begin position="142"/>
        <end position="175"/>
    </location>
</feature>
<feature type="compositionally biased region" description="Basic residues" evidence="1">
    <location>
        <begin position="83"/>
        <end position="95"/>
    </location>
</feature>
<keyword evidence="3" id="KW-1185">Reference proteome</keyword>
<accession>A0AAD2CJB9</accession>
<evidence type="ECO:0000313" key="2">
    <source>
        <dbReference type="EMBL" id="CAJ1935696.1"/>
    </source>
</evidence>
<evidence type="ECO:0000313" key="3">
    <source>
        <dbReference type="Proteomes" id="UP001295423"/>
    </source>
</evidence>
<feature type="compositionally biased region" description="Basic and acidic residues" evidence="1">
    <location>
        <begin position="1"/>
        <end position="12"/>
    </location>
</feature>
<dbReference type="AlphaFoldDB" id="A0AAD2CJB9"/>
<evidence type="ECO:0000256" key="1">
    <source>
        <dbReference type="SAM" id="MobiDB-lite"/>
    </source>
</evidence>
<protein>
    <submittedName>
        <fullName evidence="2">Uncharacterized protein</fullName>
    </submittedName>
</protein>
<feature type="compositionally biased region" description="Basic residues" evidence="1">
    <location>
        <begin position="166"/>
        <end position="175"/>
    </location>
</feature>
<sequence>MIRDRRKIENKGNRAPKKVQQAVRSVATGRAKRDAAIKAKRGISTTKKATDMQIDQEVKRQAQKAAVAVKKRIGKKLPAGRPRANKTQRKATPKNKSKDGNAPAADAVFGGRVPSKKAIEAAVKGMKDAGFGVPPGHQIVMTFIPSGPSELTKSQSSLGKDTGKMTRGRGSRRGK</sequence>
<reference evidence="2" key="1">
    <citation type="submission" date="2023-08" db="EMBL/GenBank/DDBJ databases">
        <authorList>
            <person name="Audoor S."/>
            <person name="Bilcke G."/>
        </authorList>
    </citation>
    <scope>NUCLEOTIDE SEQUENCE</scope>
</reference>
<gene>
    <name evidence="2" type="ORF">CYCCA115_LOCUS4866</name>
</gene>
<feature type="region of interest" description="Disordered" evidence="1">
    <location>
        <begin position="70"/>
        <end position="109"/>
    </location>
</feature>
<dbReference type="Proteomes" id="UP001295423">
    <property type="component" value="Unassembled WGS sequence"/>
</dbReference>
<name>A0AAD2CJB9_9STRA</name>
<comment type="caution">
    <text evidence="2">The sequence shown here is derived from an EMBL/GenBank/DDBJ whole genome shotgun (WGS) entry which is preliminary data.</text>
</comment>
<organism evidence="2 3">
    <name type="scientific">Cylindrotheca closterium</name>
    <dbReference type="NCBI Taxonomy" id="2856"/>
    <lineage>
        <taxon>Eukaryota</taxon>
        <taxon>Sar</taxon>
        <taxon>Stramenopiles</taxon>
        <taxon>Ochrophyta</taxon>
        <taxon>Bacillariophyta</taxon>
        <taxon>Bacillariophyceae</taxon>
        <taxon>Bacillariophycidae</taxon>
        <taxon>Bacillariales</taxon>
        <taxon>Bacillariaceae</taxon>
        <taxon>Cylindrotheca</taxon>
    </lineage>
</organism>
<dbReference type="EMBL" id="CAKOGP040000501">
    <property type="protein sequence ID" value="CAJ1935696.1"/>
    <property type="molecule type" value="Genomic_DNA"/>
</dbReference>
<feature type="region of interest" description="Disordered" evidence="1">
    <location>
        <begin position="1"/>
        <end position="57"/>
    </location>
</feature>